<dbReference type="Proteomes" id="UP001341281">
    <property type="component" value="Chromosome 07"/>
</dbReference>
<dbReference type="CDD" id="cd00121">
    <property type="entry name" value="MATH"/>
    <property type="match status" value="1"/>
</dbReference>
<dbReference type="EMBL" id="CP144751">
    <property type="protein sequence ID" value="WVZ83235.1"/>
    <property type="molecule type" value="Genomic_DNA"/>
</dbReference>
<proteinExistence type="predicted"/>
<protein>
    <recommendedName>
        <fullName evidence="3">MATH domain-containing protein</fullName>
    </recommendedName>
</protein>
<keyword evidence="2" id="KW-1185">Reference proteome</keyword>
<dbReference type="InterPro" id="IPR002083">
    <property type="entry name" value="MATH/TRAF_dom"/>
</dbReference>
<gene>
    <name evidence="1" type="ORF">U9M48_030404</name>
</gene>
<organism evidence="1 2">
    <name type="scientific">Paspalum notatum var. saurae</name>
    <dbReference type="NCBI Taxonomy" id="547442"/>
    <lineage>
        <taxon>Eukaryota</taxon>
        <taxon>Viridiplantae</taxon>
        <taxon>Streptophyta</taxon>
        <taxon>Embryophyta</taxon>
        <taxon>Tracheophyta</taxon>
        <taxon>Spermatophyta</taxon>
        <taxon>Magnoliopsida</taxon>
        <taxon>Liliopsida</taxon>
        <taxon>Poales</taxon>
        <taxon>Poaceae</taxon>
        <taxon>PACMAD clade</taxon>
        <taxon>Panicoideae</taxon>
        <taxon>Andropogonodae</taxon>
        <taxon>Paspaleae</taxon>
        <taxon>Paspalinae</taxon>
        <taxon>Paspalum</taxon>
    </lineage>
</organism>
<name>A0AAQ3U079_PASNO</name>
<evidence type="ECO:0008006" key="3">
    <source>
        <dbReference type="Google" id="ProtNLM"/>
    </source>
</evidence>
<evidence type="ECO:0000313" key="1">
    <source>
        <dbReference type="EMBL" id="WVZ83235.1"/>
    </source>
</evidence>
<dbReference type="SUPFAM" id="SSF49599">
    <property type="entry name" value="TRAF domain-like"/>
    <property type="match status" value="1"/>
</dbReference>
<accession>A0AAQ3U079</accession>
<dbReference type="AlphaFoldDB" id="A0AAQ3U079"/>
<reference evidence="1 2" key="1">
    <citation type="submission" date="2024-02" db="EMBL/GenBank/DDBJ databases">
        <title>High-quality chromosome-scale genome assembly of Pensacola bahiagrass (Paspalum notatum Flugge var. saurae).</title>
        <authorList>
            <person name="Vega J.M."/>
            <person name="Podio M."/>
            <person name="Orjuela J."/>
            <person name="Siena L.A."/>
            <person name="Pessino S.C."/>
            <person name="Combes M.C."/>
            <person name="Mariac C."/>
            <person name="Albertini E."/>
            <person name="Pupilli F."/>
            <person name="Ortiz J.P.A."/>
            <person name="Leblanc O."/>
        </authorList>
    </citation>
    <scope>NUCLEOTIDE SEQUENCE [LARGE SCALE GENOMIC DNA]</scope>
    <source>
        <strain evidence="1">R1</strain>
        <tissue evidence="1">Leaf</tissue>
    </source>
</reference>
<evidence type="ECO:0000313" key="2">
    <source>
        <dbReference type="Proteomes" id="UP001341281"/>
    </source>
</evidence>
<sequence length="61" mass="6392">MSSTAASGKPSGSSASAIVADATRGYHILNISGYSRTKGTPNGESIKSHPLTMAGHRWYIR</sequence>